<dbReference type="RefSeq" id="WP_210100088.1">
    <property type="nucleotide sequence ID" value="NZ_BAABLK010000034.1"/>
</dbReference>
<protein>
    <submittedName>
        <fullName evidence="2">Uncharacterized protein</fullName>
    </submittedName>
</protein>
<dbReference type="Proteomes" id="UP001501257">
    <property type="component" value="Unassembled WGS sequence"/>
</dbReference>
<name>A0ABP9TR36_9MICC</name>
<feature type="transmembrane region" description="Helical" evidence="1">
    <location>
        <begin position="75"/>
        <end position="95"/>
    </location>
</feature>
<keyword evidence="1" id="KW-0472">Membrane</keyword>
<evidence type="ECO:0000256" key="1">
    <source>
        <dbReference type="SAM" id="Phobius"/>
    </source>
</evidence>
<evidence type="ECO:0000313" key="3">
    <source>
        <dbReference type="Proteomes" id="UP001501257"/>
    </source>
</evidence>
<reference evidence="3" key="1">
    <citation type="journal article" date="2019" name="Int. J. Syst. Evol. Microbiol.">
        <title>The Global Catalogue of Microorganisms (GCM) 10K type strain sequencing project: providing services to taxonomists for standard genome sequencing and annotation.</title>
        <authorList>
            <consortium name="The Broad Institute Genomics Platform"/>
            <consortium name="The Broad Institute Genome Sequencing Center for Infectious Disease"/>
            <person name="Wu L."/>
            <person name="Ma J."/>
        </authorList>
    </citation>
    <scope>NUCLEOTIDE SEQUENCE [LARGE SCALE GENOMIC DNA]</scope>
    <source>
        <strain evidence="3">JCM 18952</strain>
    </source>
</reference>
<evidence type="ECO:0000313" key="2">
    <source>
        <dbReference type="EMBL" id="GAA5227885.1"/>
    </source>
</evidence>
<proteinExistence type="predicted"/>
<comment type="caution">
    <text evidence="2">The sequence shown here is derived from an EMBL/GenBank/DDBJ whole genome shotgun (WGS) entry which is preliminary data.</text>
</comment>
<feature type="transmembrane region" description="Helical" evidence="1">
    <location>
        <begin position="107"/>
        <end position="126"/>
    </location>
</feature>
<dbReference type="EMBL" id="BAABLK010000034">
    <property type="protein sequence ID" value="GAA5227885.1"/>
    <property type="molecule type" value="Genomic_DNA"/>
</dbReference>
<keyword evidence="3" id="KW-1185">Reference proteome</keyword>
<accession>A0ABP9TR36</accession>
<keyword evidence="1" id="KW-0812">Transmembrane</keyword>
<sequence length="152" mass="16766">MSEAPRKPKSMFRYYDPERDKRDKAVILAHDEAMTRGEARCLVRTVDGELFSYKKEEIGFVTGGPGPKIASGPGMLVGGTLFWLATLALGIFAFIDQGPTPGERTGMYFVTAFLAAGGWYFMHLGLAEHRARKLRKARGVPKPSLQAPLHLP</sequence>
<gene>
    <name evidence="2" type="ORF">GCM10025778_24180</name>
</gene>
<organism evidence="2 3">
    <name type="scientific">Paeniglutamicibacter antarcticus</name>
    <dbReference type="NCBI Taxonomy" id="494023"/>
    <lineage>
        <taxon>Bacteria</taxon>
        <taxon>Bacillati</taxon>
        <taxon>Actinomycetota</taxon>
        <taxon>Actinomycetes</taxon>
        <taxon>Micrococcales</taxon>
        <taxon>Micrococcaceae</taxon>
        <taxon>Paeniglutamicibacter</taxon>
    </lineage>
</organism>
<keyword evidence="1" id="KW-1133">Transmembrane helix</keyword>